<protein>
    <submittedName>
        <fullName evidence="3">Secreted Dienelactone hydrolase</fullName>
        <ecNumber evidence="3">3.1.1.45</ecNumber>
    </submittedName>
</protein>
<gene>
    <name evidence="3" type="ordered locus">Bpet0310</name>
</gene>
<dbReference type="SUPFAM" id="SSF53474">
    <property type="entry name" value="alpha/beta-Hydrolases"/>
    <property type="match status" value="1"/>
</dbReference>
<organism evidence="3 4">
    <name type="scientific">Bordetella petrii (strain ATCC BAA-461 / DSM 12804 / CCUG 43448 / CIP 107267 / Se-1111R)</name>
    <dbReference type="NCBI Taxonomy" id="340100"/>
    <lineage>
        <taxon>Bacteria</taxon>
        <taxon>Pseudomonadati</taxon>
        <taxon>Pseudomonadota</taxon>
        <taxon>Betaproteobacteria</taxon>
        <taxon>Burkholderiales</taxon>
        <taxon>Alcaligenaceae</taxon>
        <taxon>Bordetella</taxon>
    </lineage>
</organism>
<dbReference type="Gene3D" id="3.40.50.1820">
    <property type="entry name" value="alpha/beta hydrolase"/>
    <property type="match status" value="1"/>
</dbReference>
<dbReference type="InterPro" id="IPR051049">
    <property type="entry name" value="Dienelactone_hydrolase-like"/>
</dbReference>
<dbReference type="EC" id="3.1.1.45" evidence="3"/>
<evidence type="ECO:0000313" key="4">
    <source>
        <dbReference type="Proteomes" id="UP000001225"/>
    </source>
</evidence>
<dbReference type="Proteomes" id="UP000001225">
    <property type="component" value="Chromosome"/>
</dbReference>
<evidence type="ECO:0000259" key="2">
    <source>
        <dbReference type="Pfam" id="PF01738"/>
    </source>
</evidence>
<dbReference type="InterPro" id="IPR029058">
    <property type="entry name" value="AB_hydrolase_fold"/>
</dbReference>
<dbReference type="PANTHER" id="PTHR46623:SF6">
    <property type="entry name" value="ALPHA_BETA-HYDROLASES SUPERFAMILY PROTEIN"/>
    <property type="match status" value="1"/>
</dbReference>
<evidence type="ECO:0000256" key="1">
    <source>
        <dbReference type="SAM" id="MobiDB-lite"/>
    </source>
</evidence>
<keyword evidence="3" id="KW-0378">Hydrolase</keyword>
<feature type="domain" description="Dienelactone hydrolase" evidence="2">
    <location>
        <begin position="81"/>
        <end position="306"/>
    </location>
</feature>
<keyword evidence="4" id="KW-1185">Reference proteome</keyword>
<dbReference type="Pfam" id="PF01738">
    <property type="entry name" value="DLH"/>
    <property type="match status" value="1"/>
</dbReference>
<dbReference type="eggNOG" id="COG0412">
    <property type="taxonomic scope" value="Bacteria"/>
</dbReference>
<name>A9HY02_BORPD</name>
<dbReference type="STRING" id="94624.Bpet0310"/>
<dbReference type="InterPro" id="IPR002925">
    <property type="entry name" value="Dienelactn_hydro"/>
</dbReference>
<feature type="compositionally biased region" description="Low complexity" evidence="1">
    <location>
        <begin position="1"/>
        <end position="16"/>
    </location>
</feature>
<dbReference type="EMBL" id="AM902716">
    <property type="protein sequence ID" value="CAP40642.1"/>
    <property type="molecule type" value="Genomic_DNA"/>
</dbReference>
<proteinExistence type="predicted"/>
<sequence>MHNGFRPRAGGPSRRPAMSRDSQFDSLLPPLRLDRRAFVATALATGFTAATGHAAAATAITTPSAGLDAGPVQIPVAGGSMPAYRAAPQGAKALPTVLVVNEIFGVHEYIQDVCRRLAKAGYLAVAPELFARQGDASKYTEVAKLVAEVVNKVPDDQVMADLDATAAWAAQHGGDPKRLMVTGFCWGGRIVWLYAAHNPHLRAGAAWYGHVRNTTSPIKPADPIQLVDRLAAPVLGLYGAADAGISVADVEQMREALGKGPEAARKSEIRLYKDAPHGFHADYRPSYRKEAAEDAWRRMLDWFERYGG</sequence>
<dbReference type="InterPro" id="IPR006311">
    <property type="entry name" value="TAT_signal"/>
</dbReference>
<accession>A9HY02</accession>
<dbReference type="PROSITE" id="PS51318">
    <property type="entry name" value="TAT"/>
    <property type="match status" value="1"/>
</dbReference>
<feature type="region of interest" description="Disordered" evidence="1">
    <location>
        <begin position="1"/>
        <end position="22"/>
    </location>
</feature>
<reference evidence="3 4" key="1">
    <citation type="journal article" date="2008" name="BMC Genomics">
        <title>The missing link: Bordetella petrii is endowed with both the metabolic versatility of environmental bacteria and virulence traits of pathogenic Bordetellae.</title>
        <authorList>
            <person name="Gross R."/>
            <person name="Guzman C.A."/>
            <person name="Sebaihia M."/>
            <person name="Martins Dos Santos V.A."/>
            <person name="Pieper D.H."/>
            <person name="Koebnik R."/>
            <person name="Lechner M."/>
            <person name="Bartels D."/>
            <person name="Buhrmester J."/>
            <person name="Choudhuri J.V."/>
            <person name="Ebensen T."/>
            <person name="Gaigalat L."/>
            <person name="Herrmann S."/>
            <person name="Khachane A.N."/>
            <person name="Larisch C."/>
            <person name="Link S."/>
            <person name="Linke B."/>
            <person name="Meyer F."/>
            <person name="Mormann S."/>
            <person name="Nakunst D."/>
            <person name="Rueckert C."/>
            <person name="Schneiker-Bekel S."/>
            <person name="Schulze K."/>
            <person name="Vorhoelter F.J."/>
            <person name="Yevsa T."/>
            <person name="Engle J.T."/>
            <person name="Goldman W.E."/>
            <person name="Puehler A."/>
            <person name="Goebel U.B."/>
            <person name="Goesmann A."/>
            <person name="Bloecker H."/>
            <person name="Kaiser O."/>
            <person name="Martinez-Arias R."/>
        </authorList>
    </citation>
    <scope>NUCLEOTIDE SEQUENCE [LARGE SCALE GENOMIC DNA]</scope>
    <source>
        <strain evidence="4">ATCC BAA-461 / DSM 12804 / CCUG 43448 / CIP 107267 / Se-1111R</strain>
    </source>
</reference>
<dbReference type="KEGG" id="bpt:Bpet0310"/>
<dbReference type="GO" id="GO:0008806">
    <property type="term" value="F:carboxymethylenebutenolidase activity"/>
    <property type="evidence" value="ECO:0007669"/>
    <property type="project" value="UniProtKB-EC"/>
</dbReference>
<dbReference type="PANTHER" id="PTHR46623">
    <property type="entry name" value="CARBOXYMETHYLENEBUTENOLIDASE-RELATED"/>
    <property type="match status" value="1"/>
</dbReference>
<dbReference type="AlphaFoldDB" id="A9HY02"/>
<evidence type="ECO:0000313" key="3">
    <source>
        <dbReference type="EMBL" id="CAP40642.1"/>
    </source>
</evidence>